<keyword evidence="2 7" id="KW-0489">Methyltransferase</keyword>
<dbReference type="InterPro" id="IPR004384">
    <property type="entry name" value="RNA_MeTrfase_TrmJ/LasT"/>
</dbReference>
<evidence type="ECO:0000313" key="6">
    <source>
        <dbReference type="EMBL" id="KPV44975.1"/>
    </source>
</evidence>
<dbReference type="PANTHER" id="PTHR42786:SF2">
    <property type="entry name" value="TRNA (CYTIDINE_URIDINE-2'-O-)-METHYLTRANSFERASE TRMJ"/>
    <property type="match status" value="1"/>
</dbReference>
<accession>A0A0Q0RVX0</accession>
<dbReference type="GO" id="GO:0002128">
    <property type="term" value="P:tRNA nucleoside ribose methylation"/>
    <property type="evidence" value="ECO:0007669"/>
    <property type="project" value="TreeGrafter"/>
</dbReference>
<dbReference type="RefSeq" id="WP_048100777.1">
    <property type="nucleotide sequence ID" value="NZ_JBBYJF010000015.1"/>
</dbReference>
<dbReference type="Pfam" id="PF00588">
    <property type="entry name" value="SpoU_methylase"/>
    <property type="match status" value="1"/>
</dbReference>
<evidence type="ECO:0000256" key="2">
    <source>
        <dbReference type="ARBA" id="ARBA00022603"/>
    </source>
</evidence>
<keyword evidence="8" id="KW-1185">Reference proteome</keyword>
<evidence type="ECO:0000256" key="1">
    <source>
        <dbReference type="ARBA" id="ARBA00007228"/>
    </source>
</evidence>
<evidence type="ECO:0000313" key="7">
    <source>
        <dbReference type="EMBL" id="KQB34055.1"/>
    </source>
</evidence>
<evidence type="ECO:0000256" key="4">
    <source>
        <dbReference type="ARBA" id="ARBA00022691"/>
    </source>
</evidence>
<gene>
    <name evidence="7" type="ORF">AOG54_05830</name>
    <name evidence="6" type="ORF">SE19_08455</name>
</gene>
<evidence type="ECO:0000259" key="5">
    <source>
        <dbReference type="Pfam" id="PF00588"/>
    </source>
</evidence>
<protein>
    <submittedName>
        <fullName evidence="7">rRNA methyltransferase</fullName>
    </submittedName>
</protein>
<dbReference type="GeneID" id="84221807"/>
<sequence>MDIKNLISVILVEPKYQGNIGAVARSMANSGLTDLRIIKTIPDEEAMHRAMHGDYILKNAKIYNTFEEAIKGFDIIAGTSDVSKSGNKFRRVPVSPEYFWDNYGLNGQKVALVFGREDNGLHNSELDKCNFFIKIIGNPEYPVYNLSHAVAIILYEMIVRYYKTNVIEAKDVITSENLNVLMSRIEYLLTLVDYKDFQINILMTMLNKIIGRAQITESEFYKIMGILRQIINRLENKTHE</sequence>
<dbReference type="InterPro" id="IPR001537">
    <property type="entry name" value="SpoU_MeTrfase"/>
</dbReference>
<comment type="caution">
    <text evidence="7">The sequence shown here is derived from an EMBL/GenBank/DDBJ whole genome shotgun (WGS) entry which is preliminary data.</text>
</comment>
<dbReference type="GO" id="GO:0005829">
    <property type="term" value="C:cytosol"/>
    <property type="evidence" value="ECO:0007669"/>
    <property type="project" value="TreeGrafter"/>
</dbReference>
<dbReference type="AlphaFoldDB" id="A0A0Q0RVX0"/>
<dbReference type="CDD" id="cd18093">
    <property type="entry name" value="SpoU-like_TrmJ"/>
    <property type="match status" value="1"/>
</dbReference>
<dbReference type="Proteomes" id="UP000050515">
    <property type="component" value="Unassembled WGS sequence"/>
</dbReference>
<dbReference type="NCBIfam" id="TIGR00050">
    <property type="entry name" value="rRNA_methyl_1"/>
    <property type="match status" value="1"/>
</dbReference>
<name>A0A0Q0RVX0_9ARCH</name>
<dbReference type="SUPFAM" id="SSF75217">
    <property type="entry name" value="alpha/beta knot"/>
    <property type="match status" value="1"/>
</dbReference>
<dbReference type="EMBL" id="LJCQ01000400">
    <property type="protein sequence ID" value="KPV44975.1"/>
    <property type="molecule type" value="Genomic_DNA"/>
</dbReference>
<dbReference type="GO" id="GO:0003723">
    <property type="term" value="F:RNA binding"/>
    <property type="evidence" value="ECO:0007669"/>
    <property type="project" value="InterPro"/>
</dbReference>
<proteinExistence type="inferred from homology"/>
<evidence type="ECO:0000313" key="8">
    <source>
        <dbReference type="Proteomes" id="UP000050320"/>
    </source>
</evidence>
<dbReference type="InterPro" id="IPR029028">
    <property type="entry name" value="Alpha/beta_knot_MTases"/>
</dbReference>
<dbReference type="OrthoDB" id="372184at2157"/>
<dbReference type="PATRIC" id="fig|507754.4.peg.1408"/>
<feature type="domain" description="tRNA/rRNA methyltransferase SpoU type" evidence="5">
    <location>
        <begin position="8"/>
        <end position="155"/>
    </location>
</feature>
<reference evidence="7 8" key="2">
    <citation type="submission" date="2015-09" db="EMBL/GenBank/DDBJ databases">
        <title>Heavy metals and arsenic resistance mechanisms in polyextremophilic archaea of the family Ferroplasmaceae.</title>
        <authorList>
            <person name="Bulaev A.G."/>
            <person name="Kanygina A.V."/>
        </authorList>
    </citation>
    <scope>NUCLEOTIDE SEQUENCE [LARGE SCALE GENOMIC DNA]</scope>
    <source>
        <strain evidence="7 8">VT</strain>
    </source>
</reference>
<organism evidence="7 8">
    <name type="scientific">Acidiplasma aeolicum</name>
    <dbReference type="NCBI Taxonomy" id="507754"/>
    <lineage>
        <taxon>Archaea</taxon>
        <taxon>Methanobacteriati</taxon>
        <taxon>Thermoplasmatota</taxon>
        <taxon>Thermoplasmata</taxon>
        <taxon>Thermoplasmatales</taxon>
        <taxon>Ferroplasmaceae</taxon>
        <taxon>Acidiplasma</taxon>
    </lineage>
</organism>
<dbReference type="GO" id="GO:0008173">
    <property type="term" value="F:RNA methyltransferase activity"/>
    <property type="evidence" value="ECO:0007669"/>
    <property type="project" value="InterPro"/>
</dbReference>
<reference evidence="6 9" key="1">
    <citation type="submission" date="2015-09" db="EMBL/GenBank/DDBJ databases">
        <title>Draft genome sequence of Acidiplasma aeolicum DSM 18409.</title>
        <authorList>
            <person name="Hemp J."/>
        </authorList>
    </citation>
    <scope>NUCLEOTIDE SEQUENCE [LARGE SCALE GENOMIC DNA]</scope>
    <source>
        <strain evidence="6 9">V</strain>
    </source>
</reference>
<keyword evidence="4" id="KW-0949">S-adenosyl-L-methionine</keyword>
<keyword evidence="3 7" id="KW-0808">Transferase</keyword>
<evidence type="ECO:0000256" key="3">
    <source>
        <dbReference type="ARBA" id="ARBA00022679"/>
    </source>
</evidence>
<dbReference type="PANTHER" id="PTHR42786">
    <property type="entry name" value="TRNA/RRNA METHYLTRANSFERASE"/>
    <property type="match status" value="1"/>
</dbReference>
<dbReference type="EMBL" id="LKBG01000259">
    <property type="protein sequence ID" value="KQB34055.1"/>
    <property type="molecule type" value="Genomic_DNA"/>
</dbReference>
<dbReference type="Gene3D" id="3.40.1280.10">
    <property type="match status" value="1"/>
</dbReference>
<dbReference type="PIRSF" id="PIRSF004808">
    <property type="entry name" value="LasT"/>
    <property type="match status" value="1"/>
</dbReference>
<dbReference type="Proteomes" id="UP000050320">
    <property type="component" value="Unassembled WGS sequence"/>
</dbReference>
<comment type="similarity">
    <text evidence="1">Belongs to the class IV-like SAM-binding methyltransferase superfamily. RNA methyltransferase TrmH family.</text>
</comment>
<evidence type="ECO:0000313" key="9">
    <source>
        <dbReference type="Proteomes" id="UP000050515"/>
    </source>
</evidence>
<dbReference type="InterPro" id="IPR029026">
    <property type="entry name" value="tRNA_m1G_MTases_N"/>
</dbReference>